<accession>A0A7K1TLK6</accession>
<dbReference type="RefSeq" id="WP_157570076.1">
    <property type="nucleotide sequence ID" value="NZ_WQKZ01000014.1"/>
</dbReference>
<dbReference type="AlphaFoldDB" id="A0A7K1TLK6"/>
<protein>
    <submittedName>
        <fullName evidence="1">Uncharacterized protein</fullName>
    </submittedName>
</protein>
<reference evidence="1 2" key="1">
    <citation type="submission" date="2019-12" db="EMBL/GenBank/DDBJ databases">
        <title>Hymenobacter sp. HMF4947 Genome sequencing and assembly.</title>
        <authorList>
            <person name="Kang H."/>
            <person name="Cha I."/>
            <person name="Kim H."/>
            <person name="Joh K."/>
        </authorList>
    </citation>
    <scope>NUCLEOTIDE SEQUENCE [LARGE SCALE GENOMIC DNA]</scope>
    <source>
        <strain evidence="1 2">HMF4947</strain>
    </source>
</reference>
<evidence type="ECO:0000313" key="1">
    <source>
        <dbReference type="EMBL" id="MVN79299.1"/>
    </source>
</evidence>
<proteinExistence type="predicted"/>
<comment type="caution">
    <text evidence="1">The sequence shown here is derived from an EMBL/GenBank/DDBJ whole genome shotgun (WGS) entry which is preliminary data.</text>
</comment>
<gene>
    <name evidence="1" type="ORF">GO988_23450</name>
</gene>
<keyword evidence="2" id="KW-1185">Reference proteome</keyword>
<name>A0A7K1TLK6_9BACT</name>
<dbReference type="Proteomes" id="UP000441336">
    <property type="component" value="Unassembled WGS sequence"/>
</dbReference>
<evidence type="ECO:0000313" key="2">
    <source>
        <dbReference type="Proteomes" id="UP000441336"/>
    </source>
</evidence>
<sequence>MSLFTQIDPHLTRFAAEQPAVLTRDRDGMSLLLAGPNRTGFEERRLDWQRDTLNLAIILQPDFLATGVDVTKWNFVAVAWQGGGYRKYTAGKDFLTSVPFQEMEAQVVELLAQARTYLIHLHLHDLKPWGEWR</sequence>
<organism evidence="1 2">
    <name type="scientific">Hymenobacter ginkgonis</name>
    <dbReference type="NCBI Taxonomy" id="2682976"/>
    <lineage>
        <taxon>Bacteria</taxon>
        <taxon>Pseudomonadati</taxon>
        <taxon>Bacteroidota</taxon>
        <taxon>Cytophagia</taxon>
        <taxon>Cytophagales</taxon>
        <taxon>Hymenobacteraceae</taxon>
        <taxon>Hymenobacter</taxon>
    </lineage>
</organism>
<dbReference type="EMBL" id="WQKZ01000014">
    <property type="protein sequence ID" value="MVN79299.1"/>
    <property type="molecule type" value="Genomic_DNA"/>
</dbReference>